<protein>
    <submittedName>
        <fullName evidence="9">ABC-2 type transport system permease protein</fullName>
    </submittedName>
    <submittedName>
        <fullName evidence="8">Sodium ABC transporter permease</fullName>
    </submittedName>
</protein>
<dbReference type="Proteomes" id="UP000321425">
    <property type="component" value="Unassembled WGS sequence"/>
</dbReference>
<evidence type="ECO:0000256" key="5">
    <source>
        <dbReference type="ARBA" id="ARBA00023136"/>
    </source>
</evidence>
<dbReference type="PANTHER" id="PTHR30294">
    <property type="entry name" value="MEMBRANE COMPONENT OF ABC TRANSPORTER YHHJ-RELATED"/>
    <property type="match status" value="1"/>
</dbReference>
<evidence type="ECO:0000256" key="6">
    <source>
        <dbReference type="SAM" id="Phobius"/>
    </source>
</evidence>
<reference evidence="8 11" key="2">
    <citation type="submission" date="2019-07" db="EMBL/GenBank/DDBJ databases">
        <title>Whole genome shotgun sequence of Alkalibacterium putridalgicola NBRC 103243.</title>
        <authorList>
            <person name="Hosoyama A."/>
            <person name="Uohara A."/>
            <person name="Ohji S."/>
            <person name="Ichikawa N."/>
        </authorList>
    </citation>
    <scope>NUCLEOTIDE SEQUENCE [LARGE SCALE GENOMIC DNA]</scope>
    <source>
        <strain evidence="8 11">NBRC 103243</strain>
    </source>
</reference>
<feature type="transmembrane region" description="Helical" evidence="6">
    <location>
        <begin position="21"/>
        <end position="42"/>
    </location>
</feature>
<dbReference type="InterPro" id="IPR051449">
    <property type="entry name" value="ABC-2_transporter_component"/>
</dbReference>
<keyword evidence="4 6" id="KW-1133">Transmembrane helix</keyword>
<keyword evidence="2" id="KW-1003">Cell membrane</keyword>
<feature type="transmembrane region" description="Helical" evidence="6">
    <location>
        <begin position="314"/>
        <end position="333"/>
    </location>
</feature>
<proteinExistence type="predicted"/>
<sequence>MSKYWVITKEVYKKNVKSFGFAVMVLSPLLVFAFIAGLTYYFSQEEQQAPDVSIAVLTENESINQIFSNEEWGFEIEKEIGTETEAEEALLDESISGYLVAEVENGTIDAQLVYTDDMSELLPIIQEALSNYQTMVRADQLALAPEEVMALSEPVMIDEQYVNVEEGSLTQEDFSDRMIQQGGAYFVSIAIMIFIMTYAGIIAEEVASEKGTRIMEIILSSASATNHFFGKLTGVMLILLTQIAIYAVVGLGAWLYFKDAQIVQDLIGGVDVAAIFQELMGYTLIFFIVGVLMYVVLAAFFGSLATKMEDVNKAVTPIVFLALTGFYVGIFAFTAPDNMFVAVFSYIPLFTPFVMPFRIAAETVSTFGIWMSIIGTVGFAIVISFIALAFYRSNVLIYSDTNLLGTIKRSWSIMQSNKKAKKLNHSA</sequence>
<reference evidence="9 10" key="1">
    <citation type="submission" date="2016-10" db="EMBL/GenBank/DDBJ databases">
        <authorList>
            <person name="de Groot N.N."/>
        </authorList>
    </citation>
    <scope>NUCLEOTIDE SEQUENCE [LARGE SCALE GENOMIC DNA]</scope>
    <source>
        <strain evidence="9 10">DSM 19182</strain>
    </source>
</reference>
<dbReference type="STRING" id="426703.SAMN04488100_10399"/>
<dbReference type="PANTHER" id="PTHR30294:SF29">
    <property type="entry name" value="MULTIDRUG ABC TRANSPORTER PERMEASE YBHS-RELATED"/>
    <property type="match status" value="1"/>
</dbReference>
<dbReference type="EMBL" id="BJUX01000031">
    <property type="protein sequence ID" value="GEK90056.1"/>
    <property type="molecule type" value="Genomic_DNA"/>
</dbReference>
<accession>A0A1H7R435</accession>
<feature type="transmembrane region" description="Helical" evidence="6">
    <location>
        <begin position="228"/>
        <end position="257"/>
    </location>
</feature>
<keyword evidence="5 6" id="KW-0472">Membrane</keyword>
<organism evidence="9 10">
    <name type="scientific">Alkalibacterium putridalgicola</name>
    <dbReference type="NCBI Taxonomy" id="426703"/>
    <lineage>
        <taxon>Bacteria</taxon>
        <taxon>Bacillati</taxon>
        <taxon>Bacillota</taxon>
        <taxon>Bacilli</taxon>
        <taxon>Lactobacillales</taxon>
        <taxon>Carnobacteriaceae</taxon>
        <taxon>Alkalibacterium</taxon>
    </lineage>
</organism>
<keyword evidence="3 6" id="KW-0812">Transmembrane</keyword>
<keyword evidence="11" id="KW-1185">Reference proteome</keyword>
<evidence type="ECO:0000313" key="8">
    <source>
        <dbReference type="EMBL" id="GEK90056.1"/>
    </source>
</evidence>
<comment type="subcellular location">
    <subcellularLocation>
        <location evidence="1">Cell membrane</location>
        <topology evidence="1">Multi-pass membrane protein</topology>
    </subcellularLocation>
</comment>
<evidence type="ECO:0000256" key="1">
    <source>
        <dbReference type="ARBA" id="ARBA00004651"/>
    </source>
</evidence>
<evidence type="ECO:0000313" key="11">
    <source>
        <dbReference type="Proteomes" id="UP000321425"/>
    </source>
</evidence>
<dbReference type="Proteomes" id="UP000198548">
    <property type="component" value="Unassembled WGS sequence"/>
</dbReference>
<evidence type="ECO:0000256" key="2">
    <source>
        <dbReference type="ARBA" id="ARBA00022475"/>
    </source>
</evidence>
<dbReference type="RefSeq" id="WP_177165429.1">
    <property type="nucleotide sequence ID" value="NZ_BJUX01000031.1"/>
</dbReference>
<feature type="transmembrane region" description="Helical" evidence="6">
    <location>
        <begin position="369"/>
        <end position="391"/>
    </location>
</feature>
<evidence type="ECO:0000256" key="4">
    <source>
        <dbReference type="ARBA" id="ARBA00022989"/>
    </source>
</evidence>
<feature type="transmembrane region" description="Helical" evidence="6">
    <location>
        <begin position="339"/>
        <end position="357"/>
    </location>
</feature>
<dbReference type="AlphaFoldDB" id="A0A1H7R435"/>
<feature type="transmembrane region" description="Helical" evidence="6">
    <location>
        <begin position="279"/>
        <end position="302"/>
    </location>
</feature>
<feature type="transmembrane region" description="Helical" evidence="6">
    <location>
        <begin position="184"/>
        <end position="207"/>
    </location>
</feature>
<name>A0A1H7R435_9LACT</name>
<evidence type="ECO:0000313" key="10">
    <source>
        <dbReference type="Proteomes" id="UP000198548"/>
    </source>
</evidence>
<evidence type="ECO:0000259" key="7">
    <source>
        <dbReference type="Pfam" id="PF12698"/>
    </source>
</evidence>
<dbReference type="InterPro" id="IPR013525">
    <property type="entry name" value="ABC2_TM"/>
</dbReference>
<evidence type="ECO:0000313" key="9">
    <source>
        <dbReference type="EMBL" id="SEL55046.1"/>
    </source>
</evidence>
<dbReference type="GO" id="GO:0140359">
    <property type="term" value="F:ABC-type transporter activity"/>
    <property type="evidence" value="ECO:0007669"/>
    <property type="project" value="InterPro"/>
</dbReference>
<gene>
    <name evidence="8" type="ORF">APU01nite_20950</name>
    <name evidence="9" type="ORF">SAMN04488100_10399</name>
</gene>
<evidence type="ECO:0000256" key="3">
    <source>
        <dbReference type="ARBA" id="ARBA00022692"/>
    </source>
</evidence>
<feature type="domain" description="ABC-2 type transporter transmembrane" evidence="7">
    <location>
        <begin position="23"/>
        <end position="388"/>
    </location>
</feature>
<dbReference type="EMBL" id="FOBL01000003">
    <property type="protein sequence ID" value="SEL55046.1"/>
    <property type="molecule type" value="Genomic_DNA"/>
</dbReference>
<dbReference type="GO" id="GO:0005886">
    <property type="term" value="C:plasma membrane"/>
    <property type="evidence" value="ECO:0007669"/>
    <property type="project" value="UniProtKB-SubCell"/>
</dbReference>
<dbReference type="Pfam" id="PF12698">
    <property type="entry name" value="ABC2_membrane_3"/>
    <property type="match status" value="1"/>
</dbReference>